<dbReference type="PROSITE" id="PS50234">
    <property type="entry name" value="VWFA"/>
    <property type="match status" value="1"/>
</dbReference>
<dbReference type="CDD" id="cd00198">
    <property type="entry name" value="vWFA"/>
    <property type="match status" value="1"/>
</dbReference>
<feature type="region of interest" description="Disordered" evidence="1">
    <location>
        <begin position="407"/>
        <end position="541"/>
    </location>
</feature>
<dbReference type="Proteomes" id="UP001596200">
    <property type="component" value="Unassembled WGS sequence"/>
</dbReference>
<evidence type="ECO:0000256" key="1">
    <source>
        <dbReference type="SAM" id="MobiDB-lite"/>
    </source>
</evidence>
<feature type="compositionally biased region" description="Gly residues" evidence="1">
    <location>
        <begin position="491"/>
        <end position="521"/>
    </location>
</feature>
<comment type="caution">
    <text evidence="3">The sequence shown here is derived from an EMBL/GenBank/DDBJ whole genome shotgun (WGS) entry which is preliminary data.</text>
</comment>
<protein>
    <submittedName>
        <fullName evidence="3">VWA domain-containing protein</fullName>
    </submittedName>
</protein>
<gene>
    <name evidence="3" type="ORF">ACFP1B_16670</name>
</gene>
<dbReference type="SMART" id="SM00327">
    <property type="entry name" value="VWA"/>
    <property type="match status" value="1"/>
</dbReference>
<evidence type="ECO:0000313" key="3">
    <source>
        <dbReference type="EMBL" id="MFC5915039.1"/>
    </source>
</evidence>
<dbReference type="EMBL" id="JBHSPU010000015">
    <property type="protein sequence ID" value="MFC5915039.1"/>
    <property type="molecule type" value="Genomic_DNA"/>
</dbReference>
<accession>A0ABW1GJQ9</accession>
<evidence type="ECO:0000313" key="4">
    <source>
        <dbReference type="Proteomes" id="UP001596200"/>
    </source>
</evidence>
<reference evidence="4" key="1">
    <citation type="journal article" date="2019" name="Int. J. Syst. Evol. Microbiol.">
        <title>The Global Catalogue of Microorganisms (GCM) 10K type strain sequencing project: providing services to taxonomists for standard genome sequencing and annotation.</title>
        <authorList>
            <consortium name="The Broad Institute Genomics Platform"/>
            <consortium name="The Broad Institute Genome Sequencing Center for Infectious Disease"/>
            <person name="Wu L."/>
            <person name="Ma J."/>
        </authorList>
    </citation>
    <scope>NUCLEOTIDE SEQUENCE [LARGE SCALE GENOMIC DNA]</scope>
    <source>
        <strain evidence="4">JCM 4147</strain>
    </source>
</reference>
<name>A0ABW1GJQ9_9ACTN</name>
<dbReference type="Gene3D" id="3.40.50.410">
    <property type="entry name" value="von Willebrand factor, type A domain"/>
    <property type="match status" value="1"/>
</dbReference>
<dbReference type="RefSeq" id="WP_344514633.1">
    <property type="nucleotide sequence ID" value="NZ_BAAATU010000030.1"/>
</dbReference>
<feature type="domain" description="VWFA" evidence="2">
    <location>
        <begin position="41"/>
        <end position="230"/>
    </location>
</feature>
<dbReference type="InterPro" id="IPR036465">
    <property type="entry name" value="vWFA_dom_sf"/>
</dbReference>
<feature type="compositionally biased region" description="Gly residues" evidence="1">
    <location>
        <begin position="469"/>
        <end position="484"/>
    </location>
</feature>
<organism evidence="3 4">
    <name type="scientific">Streptomyces pulveraceus</name>
    <dbReference type="NCBI Taxonomy" id="68258"/>
    <lineage>
        <taxon>Bacteria</taxon>
        <taxon>Bacillati</taxon>
        <taxon>Actinomycetota</taxon>
        <taxon>Actinomycetes</taxon>
        <taxon>Kitasatosporales</taxon>
        <taxon>Streptomycetaceae</taxon>
        <taxon>Streptomyces</taxon>
    </lineage>
</organism>
<dbReference type="SUPFAM" id="SSF53300">
    <property type="entry name" value="vWA-like"/>
    <property type="match status" value="1"/>
</dbReference>
<sequence>MTTEDIKITADRQEVHLGEEFAVLIAPRELGRGDRVVEGVAYVIAVDDSYSMEIRADSSTDEFADPGNPDDPSRKQVAEAGVHELVAALPRDAHVDVLTFAQNAGVRFSGTAGELRRRGRWNGNIEDERRWTNIEGALRRAYQQLDRQRAASRRVVLFSDGIPNFGETDPGRLAALARDAADRELHTDVIGIGAGADFGLLERLAPTGLPEHVASRAGAAEAMKQITARFAAFGRDVVAGSGELSLEINPSFPVLGVYQLDPTRRRVDGALADGGGRRPSRVRLKLGAIGAGEEGQPLYALKLRAPERISAGPMPVLKATGSLGTGPGARQLAPGQIALRTVDNPMSPILQPDLKRQIDAIELDREISGRIAAATSKADRERIYQEGVERARRIPDPDLAAAYQRASGGLRDGLDPKDVANEARAASSRSSTKSKRDWFQQIPVETPDEIRARRRRQSLDDDDDDEGEFGGAYGSGTYTGGGSGTYSSGTYGSGGESGTRGSGTYGSGSYGTGTYGSGTFGGPPTPPPGAPTEPPPGRGPR</sequence>
<dbReference type="Pfam" id="PF13519">
    <property type="entry name" value="VWA_2"/>
    <property type="match status" value="1"/>
</dbReference>
<dbReference type="InterPro" id="IPR002035">
    <property type="entry name" value="VWF_A"/>
</dbReference>
<feature type="compositionally biased region" description="Pro residues" evidence="1">
    <location>
        <begin position="523"/>
        <end position="541"/>
    </location>
</feature>
<keyword evidence="4" id="KW-1185">Reference proteome</keyword>
<evidence type="ECO:0000259" key="2">
    <source>
        <dbReference type="PROSITE" id="PS50234"/>
    </source>
</evidence>
<feature type="compositionally biased region" description="Basic and acidic residues" evidence="1">
    <location>
        <begin position="412"/>
        <end position="421"/>
    </location>
</feature>
<proteinExistence type="predicted"/>